<dbReference type="AlphaFoldDB" id="A0A4P8EKA7"/>
<proteinExistence type="predicted"/>
<name>A0A4P8EKA7_9RHOB</name>
<dbReference type="RefSeq" id="WP_137195233.1">
    <property type="nucleotide sequence ID" value="NZ_CP039965.1"/>
</dbReference>
<dbReference type="KEGG" id="pseb:EOK75_17140"/>
<dbReference type="Proteomes" id="UP000298631">
    <property type="component" value="Plasmid unnamed1"/>
</dbReference>
<geneLocation type="plasmid" evidence="1 2">
    <name>unnamed1</name>
</geneLocation>
<accession>A0A4P8EKA7</accession>
<gene>
    <name evidence="1" type="ORF">EOK75_17140</name>
</gene>
<organism evidence="1 2">
    <name type="scientific">Pseudorhodobacter turbinis</name>
    <dbReference type="NCBI Taxonomy" id="2500533"/>
    <lineage>
        <taxon>Bacteria</taxon>
        <taxon>Pseudomonadati</taxon>
        <taxon>Pseudomonadota</taxon>
        <taxon>Alphaproteobacteria</taxon>
        <taxon>Rhodobacterales</taxon>
        <taxon>Paracoccaceae</taxon>
        <taxon>Pseudorhodobacter</taxon>
    </lineage>
</organism>
<reference evidence="1 2" key="1">
    <citation type="submission" date="2019-05" db="EMBL/GenBank/DDBJ databases">
        <title>Pseudorhodobacter turbinis sp. nov., isolated from the gut of the Korean turban shell.</title>
        <authorList>
            <person name="Jeong Y.-S."/>
            <person name="Kang W.-R."/>
            <person name="Bae J.-W."/>
        </authorList>
    </citation>
    <scope>NUCLEOTIDE SEQUENCE [LARGE SCALE GENOMIC DNA]</scope>
    <source>
        <strain evidence="1 2">S12M18</strain>
        <plasmid evidence="1 2">unnamed1</plasmid>
    </source>
</reference>
<evidence type="ECO:0000313" key="2">
    <source>
        <dbReference type="Proteomes" id="UP000298631"/>
    </source>
</evidence>
<keyword evidence="1" id="KW-0614">Plasmid</keyword>
<keyword evidence="2" id="KW-1185">Reference proteome</keyword>
<dbReference type="EMBL" id="CP039965">
    <property type="protein sequence ID" value="QCO57439.1"/>
    <property type="molecule type" value="Genomic_DNA"/>
</dbReference>
<dbReference type="OrthoDB" id="7846183at2"/>
<evidence type="ECO:0000313" key="1">
    <source>
        <dbReference type="EMBL" id="QCO57439.1"/>
    </source>
</evidence>
<sequence length="202" mass="22021">MAYYYNGSKILAPLSIVSRRVAFHVETMSLKQSTLLTPAQRWELTFSVLMNDDEGEVFAAHTWDFFDRKKMIMPQLTGVLSKYSFNGDLQVGTAAVPGDDIILVKSSSQTGTATIPVGTFITFANHSKVYSVTSALSFGNGTNNIQLKIFPNLVAPVSINTIVQFGDDCEISYKLDMTSGQGIVFSDGIMSNPGSIKIIESL</sequence>
<protein>
    <submittedName>
        <fullName evidence="1">Uncharacterized protein</fullName>
    </submittedName>
</protein>